<dbReference type="Pfam" id="PF07690">
    <property type="entry name" value="MFS_1"/>
    <property type="match status" value="1"/>
</dbReference>
<feature type="transmembrane region" description="Helical" evidence="5">
    <location>
        <begin position="219"/>
        <end position="240"/>
    </location>
</feature>
<dbReference type="InterPro" id="IPR020846">
    <property type="entry name" value="MFS_dom"/>
</dbReference>
<feature type="transmembrane region" description="Helical" evidence="5">
    <location>
        <begin position="126"/>
        <end position="149"/>
    </location>
</feature>
<protein>
    <submittedName>
        <fullName evidence="7">MFS transporter</fullName>
    </submittedName>
</protein>
<feature type="domain" description="Major facilitator superfamily (MFS) profile" evidence="6">
    <location>
        <begin position="1"/>
        <end position="432"/>
    </location>
</feature>
<feature type="transmembrane region" description="Helical" evidence="5">
    <location>
        <begin position="35"/>
        <end position="55"/>
    </location>
</feature>
<feature type="transmembrane region" description="Helical" evidence="5">
    <location>
        <begin position="161"/>
        <end position="180"/>
    </location>
</feature>
<evidence type="ECO:0000256" key="4">
    <source>
        <dbReference type="ARBA" id="ARBA00023136"/>
    </source>
</evidence>
<keyword evidence="2 5" id="KW-0812">Transmembrane</keyword>
<feature type="transmembrane region" description="Helical" evidence="5">
    <location>
        <begin position="67"/>
        <end position="86"/>
    </location>
</feature>
<dbReference type="PANTHER" id="PTHR42718">
    <property type="entry name" value="MAJOR FACILITATOR SUPERFAMILY MULTIDRUG TRANSPORTER MFSC"/>
    <property type="match status" value="1"/>
</dbReference>
<dbReference type="PROSITE" id="PS50850">
    <property type="entry name" value="MFS"/>
    <property type="match status" value="1"/>
</dbReference>
<comment type="caution">
    <text evidence="7">The sequence shown here is derived from an EMBL/GenBank/DDBJ whole genome shotgun (WGS) entry which is preliminary data.</text>
</comment>
<sequence>MLAVLLTGQVMASMDGSIVSVAAQTIREGLGADGAAIQLVVSGYLLTMGVLLVTCARIGDVIGHRRAFLLGLGWFTGASLLCGLAPSAGVLVLARVAQAAGAALLTPQIFALILRNWEDGPARRRAIGVYSMVLALGVALGQVIGGLVAGADLLGLSWRPIFLVNVPIGVVLLAVGARVLPGSRPDDEPARLDPAGVAVLTVAMTALTVPLIFGRESGWPAWAWISLAGGVALLAAFAGYESRARHPLLDPAALRPAGVKPGLAACWIVMGCYTVFLLTLTLHLQGALGYSPLQAGLAFVPYTLGFGTLSLTWSRYPRWLRDALPVAGPLAFAAGAGLLALSWHPLGSVPLLMLAGAGHAAGYSPLIARITSLVEPRLASAISALNSTGPVLAGVTTVAGLGSVYFAAPSSAAGLLRVVAAVVVLLLIGTACAARVALLQTGARTAEANE</sequence>
<keyword evidence="3 5" id="KW-1133">Transmembrane helix</keyword>
<accession>A0ABX1B3P2</accession>
<feature type="transmembrane region" description="Helical" evidence="5">
    <location>
        <begin position="92"/>
        <end position="114"/>
    </location>
</feature>
<keyword evidence="4 5" id="KW-0472">Membrane</keyword>
<feature type="transmembrane region" description="Helical" evidence="5">
    <location>
        <begin position="192"/>
        <end position="213"/>
    </location>
</feature>
<dbReference type="InterPro" id="IPR036259">
    <property type="entry name" value="MFS_trans_sf"/>
</dbReference>
<reference evidence="7 8" key="1">
    <citation type="submission" date="2020-03" db="EMBL/GenBank/DDBJ databases">
        <title>WGS of actinomycetes isolated from Thailand.</title>
        <authorList>
            <person name="Thawai C."/>
        </authorList>
    </citation>
    <scope>NUCLEOTIDE SEQUENCE [LARGE SCALE GENOMIC DNA]</scope>
    <source>
        <strain evidence="7 8">FMUSA5-5</strain>
    </source>
</reference>
<proteinExistence type="predicted"/>
<dbReference type="EMBL" id="JAATEP010000005">
    <property type="protein sequence ID" value="NJP89608.1"/>
    <property type="molecule type" value="Genomic_DNA"/>
</dbReference>
<dbReference type="Proteomes" id="UP000696294">
    <property type="component" value="Unassembled WGS sequence"/>
</dbReference>
<dbReference type="CDD" id="cd17321">
    <property type="entry name" value="MFS_MMR_MDR_like"/>
    <property type="match status" value="1"/>
</dbReference>
<comment type="subcellular location">
    <subcellularLocation>
        <location evidence="1">Cell membrane</location>
        <topology evidence="1">Multi-pass membrane protein</topology>
    </subcellularLocation>
</comment>
<dbReference type="InterPro" id="IPR011701">
    <property type="entry name" value="MFS"/>
</dbReference>
<feature type="transmembrane region" description="Helical" evidence="5">
    <location>
        <begin position="261"/>
        <end position="284"/>
    </location>
</feature>
<dbReference type="Gene3D" id="1.20.1720.10">
    <property type="entry name" value="Multidrug resistance protein D"/>
    <property type="match status" value="1"/>
</dbReference>
<organism evidence="7 8">
    <name type="scientific">Nonomuraea composti</name>
    <dbReference type="NCBI Taxonomy" id="2720023"/>
    <lineage>
        <taxon>Bacteria</taxon>
        <taxon>Bacillati</taxon>
        <taxon>Actinomycetota</taxon>
        <taxon>Actinomycetes</taxon>
        <taxon>Streptosporangiales</taxon>
        <taxon>Streptosporangiaceae</taxon>
        <taxon>Nonomuraea</taxon>
    </lineage>
</organism>
<gene>
    <name evidence="7" type="ORF">HCN51_09145</name>
</gene>
<feature type="transmembrane region" description="Helical" evidence="5">
    <location>
        <begin position="414"/>
        <end position="438"/>
    </location>
</feature>
<dbReference type="SUPFAM" id="SSF103473">
    <property type="entry name" value="MFS general substrate transporter"/>
    <property type="match status" value="1"/>
</dbReference>
<evidence type="ECO:0000259" key="6">
    <source>
        <dbReference type="PROSITE" id="PS50850"/>
    </source>
</evidence>
<keyword evidence="8" id="KW-1185">Reference proteome</keyword>
<feature type="transmembrane region" description="Helical" evidence="5">
    <location>
        <begin position="290"/>
        <end position="311"/>
    </location>
</feature>
<evidence type="ECO:0000256" key="3">
    <source>
        <dbReference type="ARBA" id="ARBA00022989"/>
    </source>
</evidence>
<name>A0ABX1B3P2_9ACTN</name>
<feature type="transmembrane region" description="Helical" evidence="5">
    <location>
        <begin position="323"/>
        <end position="343"/>
    </location>
</feature>
<evidence type="ECO:0000313" key="7">
    <source>
        <dbReference type="EMBL" id="NJP89608.1"/>
    </source>
</evidence>
<dbReference type="PANTHER" id="PTHR42718:SF39">
    <property type="entry name" value="ACTINORHODIN TRANSPORTER-RELATED"/>
    <property type="match status" value="1"/>
</dbReference>
<evidence type="ECO:0000256" key="5">
    <source>
        <dbReference type="SAM" id="Phobius"/>
    </source>
</evidence>
<feature type="transmembrane region" description="Helical" evidence="5">
    <location>
        <begin position="389"/>
        <end position="408"/>
    </location>
</feature>
<evidence type="ECO:0000313" key="8">
    <source>
        <dbReference type="Proteomes" id="UP000696294"/>
    </source>
</evidence>
<feature type="transmembrane region" description="Helical" evidence="5">
    <location>
        <begin position="349"/>
        <end position="368"/>
    </location>
</feature>
<evidence type="ECO:0000256" key="1">
    <source>
        <dbReference type="ARBA" id="ARBA00004651"/>
    </source>
</evidence>
<evidence type="ECO:0000256" key="2">
    <source>
        <dbReference type="ARBA" id="ARBA00022692"/>
    </source>
</evidence>